<feature type="region of interest" description="Disordered" evidence="15">
    <location>
        <begin position="28"/>
        <end position="64"/>
    </location>
</feature>
<dbReference type="InterPro" id="IPR004274">
    <property type="entry name" value="FCP1_dom"/>
</dbReference>
<gene>
    <name evidence="17" type="ORF">BS47DRAFT_1317257</name>
</gene>
<evidence type="ECO:0000256" key="15">
    <source>
        <dbReference type="SAM" id="MobiDB-lite"/>
    </source>
</evidence>
<comment type="similarity">
    <text evidence="2 14">Belongs to the TIM50 family.</text>
</comment>
<evidence type="ECO:0000256" key="10">
    <source>
        <dbReference type="ARBA" id="ARBA00023010"/>
    </source>
</evidence>
<comment type="function">
    <text evidence="14">Essential component of the TIM23 complex, a complex that mediates the translocation of transit peptide-containing proteins across the mitochondrial inner membrane.</text>
</comment>
<keyword evidence="7 14" id="KW-0653">Protein transport</keyword>
<evidence type="ECO:0000256" key="8">
    <source>
        <dbReference type="ARBA" id="ARBA00022946"/>
    </source>
</evidence>
<organism evidence="17 18">
    <name type="scientific">Hydnum rufescens UP504</name>
    <dbReference type="NCBI Taxonomy" id="1448309"/>
    <lineage>
        <taxon>Eukaryota</taxon>
        <taxon>Fungi</taxon>
        <taxon>Dikarya</taxon>
        <taxon>Basidiomycota</taxon>
        <taxon>Agaricomycotina</taxon>
        <taxon>Agaricomycetes</taxon>
        <taxon>Cantharellales</taxon>
        <taxon>Hydnaceae</taxon>
        <taxon>Hydnum</taxon>
    </lineage>
</organism>
<keyword evidence="9 14" id="KW-1133">Transmembrane helix</keyword>
<evidence type="ECO:0000256" key="6">
    <source>
        <dbReference type="ARBA" id="ARBA00022792"/>
    </source>
</evidence>
<sequence length="459" mass="51205">MTPFPLGHGRIGVCRLLVAPRRSAVRSFAQSGSSPPSLLPTLDFSASSDAPSQGQTGAKSASESLSTIERRRRLYGRIGMAVLGLGFIGAWIYQGREWEKGHEIPKGAENLGRFGRANARISEAFDYFNKPAWQDLLPPPLPPPHRRDYTLLISIDDLLVTSTWDREHGWRTAKRPGVDYFIGYLSQFYEIVIFTSQIAYTAVPIIEKIDPFTLYVSYKLFRESTRSVDGRIVKDLNYLNRDLSKVVAIDTNPNHYYLHPENAVIVPKWTGDQATKGGLVGLIPFLESIAIHRPDDVRPILKAYAGKDIPVEYAQKEAEIKRKHIEEWEKKGGSKSVLGTVTLTSLFGKATPTPGQPLRGGPPPTYLEQKRAEAQAFYKAEQEFFKSQEPQMLKYIEEEKEKQAKEMTGTLFGMLTGKSGPAAMLAKLEAERAEADAKANQVKEVGHAKESPLSRETTK</sequence>
<feature type="region of interest" description="Disordered" evidence="15">
    <location>
        <begin position="433"/>
        <end position="459"/>
    </location>
</feature>
<feature type="compositionally biased region" description="Polar residues" evidence="15">
    <location>
        <begin position="44"/>
        <end position="64"/>
    </location>
</feature>
<feature type="compositionally biased region" description="Basic and acidic residues" evidence="15">
    <location>
        <begin position="444"/>
        <end position="459"/>
    </location>
</feature>
<keyword evidence="11 14" id="KW-0496">Mitochondrion</keyword>
<dbReference type="Proteomes" id="UP000886523">
    <property type="component" value="Unassembled WGS sequence"/>
</dbReference>
<proteinExistence type="inferred from homology"/>
<dbReference type="AlphaFoldDB" id="A0A9P6AYN6"/>
<dbReference type="CDD" id="cd07521">
    <property type="entry name" value="HAD_FCP1-like"/>
    <property type="match status" value="1"/>
</dbReference>
<feature type="transmembrane region" description="Helical" evidence="14">
    <location>
        <begin position="74"/>
        <end position="93"/>
    </location>
</feature>
<keyword evidence="6" id="KW-0999">Mitochondrion inner membrane</keyword>
<dbReference type="SUPFAM" id="SSF56784">
    <property type="entry name" value="HAD-like"/>
    <property type="match status" value="1"/>
</dbReference>
<keyword evidence="10 14" id="KW-0811">Translocation</keyword>
<keyword evidence="5 14" id="KW-0812">Transmembrane</keyword>
<feature type="compositionally biased region" description="Low complexity" evidence="15">
    <location>
        <begin position="33"/>
        <end position="42"/>
    </location>
</feature>
<evidence type="ECO:0000256" key="4">
    <source>
        <dbReference type="ARBA" id="ARBA00022448"/>
    </source>
</evidence>
<protein>
    <recommendedName>
        <fullName evidence="3 14">Mitochondrial import inner membrane translocase subunit TIM50</fullName>
    </recommendedName>
</protein>
<evidence type="ECO:0000259" key="16">
    <source>
        <dbReference type="PROSITE" id="PS50969"/>
    </source>
</evidence>
<evidence type="ECO:0000256" key="11">
    <source>
        <dbReference type="ARBA" id="ARBA00023128"/>
    </source>
</evidence>
<dbReference type="Gene3D" id="3.40.50.1000">
    <property type="entry name" value="HAD superfamily/HAD-like"/>
    <property type="match status" value="1"/>
</dbReference>
<dbReference type="OrthoDB" id="287041at2759"/>
<evidence type="ECO:0000256" key="13">
    <source>
        <dbReference type="ARBA" id="ARBA00065975"/>
    </source>
</evidence>
<keyword evidence="4 14" id="KW-0813">Transport</keyword>
<keyword evidence="18" id="KW-1185">Reference proteome</keyword>
<dbReference type="InterPro" id="IPR050365">
    <property type="entry name" value="TIM50"/>
</dbReference>
<evidence type="ECO:0000256" key="7">
    <source>
        <dbReference type="ARBA" id="ARBA00022927"/>
    </source>
</evidence>
<comment type="subcellular location">
    <subcellularLocation>
        <location evidence="1 14">Mitochondrion inner membrane</location>
        <topology evidence="1 14">Single-pass membrane protein</topology>
    </subcellularLocation>
</comment>
<dbReference type="InterPro" id="IPR023214">
    <property type="entry name" value="HAD_sf"/>
</dbReference>
<dbReference type="SMART" id="SM00577">
    <property type="entry name" value="CPDc"/>
    <property type="match status" value="1"/>
</dbReference>
<keyword evidence="12 14" id="KW-0472">Membrane</keyword>
<reference evidence="17" key="1">
    <citation type="journal article" date="2020" name="Nat. Commun.">
        <title>Large-scale genome sequencing of mycorrhizal fungi provides insights into the early evolution of symbiotic traits.</title>
        <authorList>
            <person name="Miyauchi S."/>
            <person name="Kiss E."/>
            <person name="Kuo A."/>
            <person name="Drula E."/>
            <person name="Kohler A."/>
            <person name="Sanchez-Garcia M."/>
            <person name="Morin E."/>
            <person name="Andreopoulos B."/>
            <person name="Barry K.W."/>
            <person name="Bonito G."/>
            <person name="Buee M."/>
            <person name="Carver A."/>
            <person name="Chen C."/>
            <person name="Cichocki N."/>
            <person name="Clum A."/>
            <person name="Culley D."/>
            <person name="Crous P.W."/>
            <person name="Fauchery L."/>
            <person name="Girlanda M."/>
            <person name="Hayes R.D."/>
            <person name="Keri Z."/>
            <person name="LaButti K."/>
            <person name="Lipzen A."/>
            <person name="Lombard V."/>
            <person name="Magnuson J."/>
            <person name="Maillard F."/>
            <person name="Murat C."/>
            <person name="Nolan M."/>
            <person name="Ohm R.A."/>
            <person name="Pangilinan J."/>
            <person name="Pereira M.F."/>
            <person name="Perotto S."/>
            <person name="Peter M."/>
            <person name="Pfister S."/>
            <person name="Riley R."/>
            <person name="Sitrit Y."/>
            <person name="Stielow J.B."/>
            <person name="Szollosi G."/>
            <person name="Zifcakova L."/>
            <person name="Stursova M."/>
            <person name="Spatafora J.W."/>
            <person name="Tedersoo L."/>
            <person name="Vaario L.M."/>
            <person name="Yamada A."/>
            <person name="Yan M."/>
            <person name="Wang P."/>
            <person name="Xu J."/>
            <person name="Bruns T."/>
            <person name="Baldrian P."/>
            <person name="Vilgalys R."/>
            <person name="Dunand C."/>
            <person name="Henrissat B."/>
            <person name="Grigoriev I.V."/>
            <person name="Hibbett D."/>
            <person name="Nagy L.G."/>
            <person name="Martin F.M."/>
        </authorList>
    </citation>
    <scope>NUCLEOTIDE SEQUENCE</scope>
    <source>
        <strain evidence="17">UP504</strain>
    </source>
</reference>
<comment type="caution">
    <text evidence="17">The sequence shown here is derived from an EMBL/GenBank/DDBJ whole genome shotgun (WGS) entry which is preliminary data.</text>
</comment>
<comment type="subunit">
    <text evidence="13">Component of the TIM23 complex, at least composed of TIM23, TIM17 and TIM50. Interacts with preproteins in transit.</text>
</comment>
<evidence type="ECO:0000256" key="5">
    <source>
        <dbReference type="ARBA" id="ARBA00022692"/>
    </source>
</evidence>
<evidence type="ECO:0000256" key="14">
    <source>
        <dbReference type="RuleBase" id="RU365079"/>
    </source>
</evidence>
<dbReference type="GO" id="GO:0005744">
    <property type="term" value="C:TIM23 mitochondrial import inner membrane translocase complex"/>
    <property type="evidence" value="ECO:0007669"/>
    <property type="project" value="UniProtKB-UniRule"/>
</dbReference>
<name>A0A9P6AYN6_9AGAM</name>
<evidence type="ECO:0000313" key="17">
    <source>
        <dbReference type="EMBL" id="KAF9513795.1"/>
    </source>
</evidence>
<dbReference type="FunFam" id="3.40.50.1000:FF:000019">
    <property type="entry name" value="Mitochondrial import inner membrane translocase subunit TIM50"/>
    <property type="match status" value="1"/>
</dbReference>
<dbReference type="PANTHER" id="PTHR12210">
    <property type="entry name" value="DULLARD PROTEIN PHOSPHATASE"/>
    <property type="match status" value="1"/>
</dbReference>
<dbReference type="GO" id="GO:0015031">
    <property type="term" value="P:protein transport"/>
    <property type="evidence" value="ECO:0007669"/>
    <property type="project" value="UniProtKB-KW"/>
</dbReference>
<dbReference type="EMBL" id="MU128968">
    <property type="protein sequence ID" value="KAF9513795.1"/>
    <property type="molecule type" value="Genomic_DNA"/>
</dbReference>
<evidence type="ECO:0000256" key="3">
    <source>
        <dbReference type="ARBA" id="ARBA00020799"/>
    </source>
</evidence>
<evidence type="ECO:0000256" key="9">
    <source>
        <dbReference type="ARBA" id="ARBA00022989"/>
    </source>
</evidence>
<dbReference type="PROSITE" id="PS50969">
    <property type="entry name" value="FCP1"/>
    <property type="match status" value="1"/>
</dbReference>
<evidence type="ECO:0000313" key="18">
    <source>
        <dbReference type="Proteomes" id="UP000886523"/>
    </source>
</evidence>
<feature type="domain" description="FCP1 homology" evidence="16">
    <location>
        <begin position="144"/>
        <end position="289"/>
    </location>
</feature>
<evidence type="ECO:0000256" key="12">
    <source>
        <dbReference type="ARBA" id="ARBA00023136"/>
    </source>
</evidence>
<keyword evidence="8 14" id="KW-0809">Transit peptide</keyword>
<evidence type="ECO:0000256" key="2">
    <source>
        <dbReference type="ARBA" id="ARBA00006344"/>
    </source>
</evidence>
<evidence type="ECO:0000256" key="1">
    <source>
        <dbReference type="ARBA" id="ARBA00004434"/>
    </source>
</evidence>
<accession>A0A9P6AYN6</accession>
<dbReference type="Pfam" id="PF03031">
    <property type="entry name" value="NIF"/>
    <property type="match status" value="1"/>
</dbReference>
<dbReference type="InterPro" id="IPR036412">
    <property type="entry name" value="HAD-like_sf"/>
</dbReference>